<evidence type="ECO:0008006" key="3">
    <source>
        <dbReference type="Google" id="ProtNLM"/>
    </source>
</evidence>
<name>A0ABP8NYE9_9MICO</name>
<dbReference type="InterPro" id="IPR008930">
    <property type="entry name" value="Terpenoid_cyclase/PrenylTrfase"/>
</dbReference>
<keyword evidence="2" id="KW-1185">Reference proteome</keyword>
<evidence type="ECO:0000313" key="1">
    <source>
        <dbReference type="EMBL" id="GAA4477853.1"/>
    </source>
</evidence>
<dbReference type="RefSeq" id="WP_345183282.1">
    <property type="nucleotide sequence ID" value="NZ_BAABGP010000003.1"/>
</dbReference>
<evidence type="ECO:0000313" key="2">
    <source>
        <dbReference type="Proteomes" id="UP001500731"/>
    </source>
</evidence>
<accession>A0ABP8NYE9</accession>
<dbReference type="SUPFAM" id="SSF48239">
    <property type="entry name" value="Terpenoid cyclases/Protein prenyltransferases"/>
    <property type="match status" value="1"/>
</dbReference>
<organism evidence="1 2">
    <name type="scientific">Microbacterium panaciterrae</name>
    <dbReference type="NCBI Taxonomy" id="985759"/>
    <lineage>
        <taxon>Bacteria</taxon>
        <taxon>Bacillati</taxon>
        <taxon>Actinomycetota</taxon>
        <taxon>Actinomycetes</taxon>
        <taxon>Micrococcales</taxon>
        <taxon>Microbacteriaceae</taxon>
        <taxon>Microbacterium</taxon>
    </lineage>
</organism>
<dbReference type="Proteomes" id="UP001500731">
    <property type="component" value="Unassembled WGS sequence"/>
</dbReference>
<proteinExistence type="predicted"/>
<comment type="caution">
    <text evidence="1">The sequence shown here is derived from an EMBL/GenBank/DDBJ whole genome shotgun (WGS) entry which is preliminary data.</text>
</comment>
<gene>
    <name evidence="1" type="ORF">GCM10023171_01130</name>
</gene>
<dbReference type="Gene3D" id="1.50.10.20">
    <property type="match status" value="1"/>
</dbReference>
<sequence length="320" mass="36110">MDVIDYLLDGDPAIRWQALRDLTDAAPEKVAAERARVAAEGWGARLLSLQADDGLWDGGVYRPGWVDEDRPMYDAWTATHFSLQQLADLGVDPADERVRRAVARVREHVRWDQEGAPAYFDGETEPCVNGVVLTVAAYFGEPGDAVLKTLLEGQLADGGWNCWAEYGAEVSSLHSTICVLEGLLAWERATGGTDEARAARLAAEEYLLERRLFLRRSTGDAIDPRFTMASYPVRWYYDVLRGLDYLRQARPEGDPRCAPAMELLRDRRGADGLWRLENTREGPTLFDMEGEREGFPSRWVTLRALRVLRWADQVPDRLRA</sequence>
<dbReference type="EMBL" id="BAABGP010000003">
    <property type="protein sequence ID" value="GAA4477853.1"/>
    <property type="molecule type" value="Genomic_DNA"/>
</dbReference>
<protein>
    <recommendedName>
        <fullName evidence="3">Squalene cyclase</fullName>
    </recommendedName>
</protein>
<reference evidence="2" key="1">
    <citation type="journal article" date="2019" name="Int. J. Syst. Evol. Microbiol.">
        <title>The Global Catalogue of Microorganisms (GCM) 10K type strain sequencing project: providing services to taxonomists for standard genome sequencing and annotation.</title>
        <authorList>
            <consortium name="The Broad Institute Genomics Platform"/>
            <consortium name="The Broad Institute Genome Sequencing Center for Infectious Disease"/>
            <person name="Wu L."/>
            <person name="Ma J."/>
        </authorList>
    </citation>
    <scope>NUCLEOTIDE SEQUENCE [LARGE SCALE GENOMIC DNA]</scope>
    <source>
        <strain evidence="2">JCM 17839</strain>
    </source>
</reference>